<evidence type="ECO:0000313" key="5">
    <source>
        <dbReference type="Proteomes" id="UP001597343"/>
    </source>
</evidence>
<accession>A0ABW4ZXM9</accession>
<dbReference type="RefSeq" id="WP_386047030.1">
    <property type="nucleotide sequence ID" value="NZ_JBHUIO010000006.1"/>
</dbReference>
<evidence type="ECO:0000256" key="2">
    <source>
        <dbReference type="PROSITE-ProRule" id="PRU00169"/>
    </source>
</evidence>
<evidence type="ECO:0000256" key="1">
    <source>
        <dbReference type="ARBA" id="ARBA00022553"/>
    </source>
</evidence>
<dbReference type="PANTHER" id="PTHR44591">
    <property type="entry name" value="STRESS RESPONSE REGULATOR PROTEIN 1"/>
    <property type="match status" value="1"/>
</dbReference>
<proteinExistence type="predicted"/>
<comment type="caution">
    <text evidence="4">The sequence shown here is derived from an EMBL/GenBank/DDBJ whole genome shotgun (WGS) entry which is preliminary data.</text>
</comment>
<dbReference type="InterPro" id="IPR050595">
    <property type="entry name" value="Bact_response_regulator"/>
</dbReference>
<feature type="domain" description="Response regulatory" evidence="3">
    <location>
        <begin position="2"/>
        <end position="116"/>
    </location>
</feature>
<evidence type="ECO:0000313" key="4">
    <source>
        <dbReference type="EMBL" id="MFD2170762.1"/>
    </source>
</evidence>
<dbReference type="PROSITE" id="PS50110">
    <property type="entry name" value="RESPONSE_REGULATORY"/>
    <property type="match status" value="1"/>
</dbReference>
<evidence type="ECO:0000259" key="3">
    <source>
        <dbReference type="PROSITE" id="PS50110"/>
    </source>
</evidence>
<dbReference type="Gene3D" id="3.40.50.2300">
    <property type="match status" value="1"/>
</dbReference>
<protein>
    <submittedName>
        <fullName evidence="4">LytR/AlgR family response regulator transcription factor</fullName>
    </submittedName>
</protein>
<dbReference type="Pfam" id="PF00072">
    <property type="entry name" value="Response_reg"/>
    <property type="match status" value="1"/>
</dbReference>
<dbReference type="SMART" id="SM00448">
    <property type="entry name" value="REC"/>
    <property type="match status" value="1"/>
</dbReference>
<keyword evidence="5" id="KW-1185">Reference proteome</keyword>
<dbReference type="Proteomes" id="UP001597343">
    <property type="component" value="Unassembled WGS sequence"/>
</dbReference>
<keyword evidence="1 2" id="KW-0597">Phosphoprotein</keyword>
<sequence>MKVILVDDELLALKKLEKLLSEFDELEVIGSYQNVQHALREIEQLRPDVVFLDINMPEINGLQMARVIRERAPLTSIVFATAYNSYLQEASELDALDYIMKPIQKERLVNTLQRLR</sequence>
<dbReference type="EMBL" id="JBHUIO010000006">
    <property type="protein sequence ID" value="MFD2170762.1"/>
    <property type="molecule type" value="Genomic_DNA"/>
</dbReference>
<organism evidence="4 5">
    <name type="scientific">Tumebacillus lipolyticus</name>
    <dbReference type="NCBI Taxonomy" id="1280370"/>
    <lineage>
        <taxon>Bacteria</taxon>
        <taxon>Bacillati</taxon>
        <taxon>Bacillota</taxon>
        <taxon>Bacilli</taxon>
        <taxon>Bacillales</taxon>
        <taxon>Alicyclobacillaceae</taxon>
        <taxon>Tumebacillus</taxon>
    </lineage>
</organism>
<name>A0ABW4ZXM9_9BACL</name>
<dbReference type="InterPro" id="IPR001789">
    <property type="entry name" value="Sig_transdc_resp-reg_receiver"/>
</dbReference>
<feature type="modified residue" description="4-aspartylphosphate" evidence="2">
    <location>
        <position position="53"/>
    </location>
</feature>
<reference evidence="5" key="1">
    <citation type="journal article" date="2019" name="Int. J. Syst. Evol. Microbiol.">
        <title>The Global Catalogue of Microorganisms (GCM) 10K type strain sequencing project: providing services to taxonomists for standard genome sequencing and annotation.</title>
        <authorList>
            <consortium name="The Broad Institute Genomics Platform"/>
            <consortium name="The Broad Institute Genome Sequencing Center for Infectious Disease"/>
            <person name="Wu L."/>
            <person name="Ma J."/>
        </authorList>
    </citation>
    <scope>NUCLEOTIDE SEQUENCE [LARGE SCALE GENOMIC DNA]</scope>
    <source>
        <strain evidence="5">CGMCC 1.13574</strain>
    </source>
</reference>
<dbReference type="InterPro" id="IPR011006">
    <property type="entry name" value="CheY-like_superfamily"/>
</dbReference>
<dbReference type="PANTHER" id="PTHR44591:SF3">
    <property type="entry name" value="RESPONSE REGULATORY DOMAIN-CONTAINING PROTEIN"/>
    <property type="match status" value="1"/>
</dbReference>
<dbReference type="SUPFAM" id="SSF52172">
    <property type="entry name" value="CheY-like"/>
    <property type="match status" value="1"/>
</dbReference>
<gene>
    <name evidence="4" type="ORF">ACFSOY_12185</name>
</gene>